<dbReference type="PROSITE" id="PS51257">
    <property type="entry name" value="PROKAR_LIPOPROTEIN"/>
    <property type="match status" value="1"/>
</dbReference>
<feature type="signal peptide" evidence="1">
    <location>
        <begin position="1"/>
        <end position="22"/>
    </location>
</feature>
<dbReference type="STRING" id="28136.SAMN02745202_02130"/>
<dbReference type="Proteomes" id="UP000190065">
    <property type="component" value="Unassembled WGS sequence"/>
</dbReference>
<organism evidence="3 4">
    <name type="scientific">Segatella oulorum</name>
    <dbReference type="NCBI Taxonomy" id="28136"/>
    <lineage>
        <taxon>Bacteria</taxon>
        <taxon>Pseudomonadati</taxon>
        <taxon>Bacteroidota</taxon>
        <taxon>Bacteroidia</taxon>
        <taxon>Bacteroidales</taxon>
        <taxon>Prevotellaceae</taxon>
        <taxon>Segatella</taxon>
    </lineage>
</organism>
<keyword evidence="1" id="KW-0732">Signal</keyword>
<dbReference type="RefSeq" id="WP_159442851.1">
    <property type="nucleotide sequence ID" value="NZ_CAURQX010000001.1"/>
</dbReference>
<gene>
    <name evidence="3" type="ORF">SAMN02745202_02130</name>
</gene>
<dbReference type="Pfam" id="PF17415">
    <property type="entry name" value="NigD_C"/>
    <property type="match status" value="1"/>
</dbReference>
<feature type="domain" description="NigD-like C-terminal" evidence="2">
    <location>
        <begin position="119"/>
        <end position="217"/>
    </location>
</feature>
<evidence type="ECO:0000313" key="3">
    <source>
        <dbReference type="EMBL" id="SKA12212.1"/>
    </source>
</evidence>
<dbReference type="Gene3D" id="2.60.40.2370">
    <property type="entry name" value="NigD-like, C-terminal beta sandwich domain"/>
    <property type="match status" value="1"/>
</dbReference>
<evidence type="ECO:0000259" key="2">
    <source>
        <dbReference type="Pfam" id="PF17415"/>
    </source>
</evidence>
<protein>
    <submittedName>
        <fullName evidence="3">NigD-like protein</fullName>
    </submittedName>
</protein>
<name>A0A1T4R836_9BACT</name>
<accession>A0A1T4R836</accession>
<proteinExistence type="predicted"/>
<reference evidence="3 4" key="1">
    <citation type="submission" date="2017-02" db="EMBL/GenBank/DDBJ databases">
        <authorList>
            <person name="Peterson S.W."/>
        </authorList>
    </citation>
    <scope>NUCLEOTIDE SEQUENCE [LARGE SCALE GENOMIC DNA]</scope>
    <source>
        <strain evidence="3 4">ATCC 43324</strain>
    </source>
</reference>
<evidence type="ECO:0000313" key="4">
    <source>
        <dbReference type="Proteomes" id="UP000190065"/>
    </source>
</evidence>
<dbReference type="AlphaFoldDB" id="A0A1T4R836"/>
<dbReference type="InterPro" id="IPR038143">
    <property type="entry name" value="NigD-like_C_dom_sf"/>
</dbReference>
<evidence type="ECO:0000256" key="1">
    <source>
        <dbReference type="SAM" id="SignalP"/>
    </source>
</evidence>
<dbReference type="EMBL" id="FUXK01000029">
    <property type="protein sequence ID" value="SKA12212.1"/>
    <property type="molecule type" value="Genomic_DNA"/>
</dbReference>
<dbReference type="InterPro" id="IPR035376">
    <property type="entry name" value="NigD_C"/>
</dbReference>
<feature type="chain" id="PRO_5012888302" evidence="1">
    <location>
        <begin position="23"/>
        <end position="224"/>
    </location>
</feature>
<dbReference type="eggNOG" id="ENOG50330NV">
    <property type="taxonomic scope" value="Bacteria"/>
</dbReference>
<sequence>MQKLNKAGLVATISLCLPLLLACSKNSYDDGDGRFSYLRADFVEAPAQQHSIAFAVTDAGDTLRFAPSFTAPWLARHDTLYRALLYHQPSSMTTTAVHQLIPIAVLPYIPRQRFGILYTDPVVFESAWLSTRRQYLNIGLALKTGKQENGIRHQQLSMVEMDSVMNGSQLQSVHLQLYHHQGGVPEYYSTHGYISIPIRHLPRGCRIKLSIKTYQGYIHRDFIL</sequence>